<dbReference type="Gene3D" id="3.30.1360.20">
    <property type="entry name" value="Transcriptional coactivator/pterin dehydratase"/>
    <property type="match status" value="1"/>
</dbReference>
<dbReference type="InterPro" id="IPR036428">
    <property type="entry name" value="PCD_sf"/>
</dbReference>
<comment type="similarity">
    <text evidence="2 4">Belongs to the pterin-4-alpha-carbinolamine dehydratase family.</text>
</comment>
<dbReference type="HAMAP" id="MF_00434">
    <property type="entry name" value="Pterin_4_alpha"/>
    <property type="match status" value="1"/>
</dbReference>
<dbReference type="OrthoDB" id="9794987at2"/>
<proteinExistence type="inferred from homology"/>
<keyword evidence="3 4" id="KW-0456">Lyase</keyword>
<protein>
    <recommendedName>
        <fullName evidence="4">Putative pterin-4-alpha-carbinolamine dehydratase</fullName>
        <shortName evidence="4">PHS</shortName>
        <ecNumber evidence="4">4.2.1.96</ecNumber>
    </recommendedName>
    <alternativeName>
        <fullName evidence="4">4-alpha-hydroxy-tetrahydropterin dehydratase</fullName>
    </alternativeName>
    <alternativeName>
        <fullName evidence="4">Pterin carbinolamine dehydratase</fullName>
        <shortName evidence="4">PCD</shortName>
    </alternativeName>
</protein>
<organism evidence="5 6">
    <name type="scientific">Loktanella fryxellensis</name>
    <dbReference type="NCBI Taxonomy" id="245187"/>
    <lineage>
        <taxon>Bacteria</taxon>
        <taxon>Pseudomonadati</taxon>
        <taxon>Pseudomonadota</taxon>
        <taxon>Alphaproteobacteria</taxon>
        <taxon>Rhodobacterales</taxon>
        <taxon>Roseobacteraceae</taxon>
        <taxon>Loktanella</taxon>
    </lineage>
</organism>
<evidence type="ECO:0000256" key="4">
    <source>
        <dbReference type="HAMAP-Rule" id="MF_00434"/>
    </source>
</evidence>
<gene>
    <name evidence="5" type="ORF">SAMN04488003_11359</name>
</gene>
<dbReference type="NCBIfam" id="NF002018">
    <property type="entry name" value="PRK00823.1-3"/>
    <property type="match status" value="1"/>
</dbReference>
<dbReference type="PANTHER" id="PTHR12599">
    <property type="entry name" value="PTERIN-4-ALPHA-CARBINOLAMINE DEHYDRATASE"/>
    <property type="match status" value="1"/>
</dbReference>
<dbReference type="STRING" id="245187.SAMN04488003_11359"/>
<evidence type="ECO:0000256" key="3">
    <source>
        <dbReference type="ARBA" id="ARBA00023239"/>
    </source>
</evidence>
<dbReference type="EMBL" id="FOCI01000013">
    <property type="protein sequence ID" value="SEN32599.1"/>
    <property type="molecule type" value="Genomic_DNA"/>
</dbReference>
<dbReference type="SUPFAM" id="SSF55248">
    <property type="entry name" value="PCD-like"/>
    <property type="match status" value="1"/>
</dbReference>
<dbReference type="CDD" id="cd00914">
    <property type="entry name" value="PCD_DCoH_subfamily_b"/>
    <property type="match status" value="1"/>
</dbReference>
<dbReference type="RefSeq" id="WP_089903226.1">
    <property type="nucleotide sequence ID" value="NZ_FOCI01000013.1"/>
</dbReference>
<dbReference type="InterPro" id="IPR001533">
    <property type="entry name" value="Pterin_deHydtase"/>
</dbReference>
<dbReference type="AlphaFoldDB" id="A0A1H8FLL4"/>
<dbReference type="Proteomes" id="UP000199585">
    <property type="component" value="Unassembled WGS sequence"/>
</dbReference>
<dbReference type="GO" id="GO:0006729">
    <property type="term" value="P:tetrahydrobiopterin biosynthetic process"/>
    <property type="evidence" value="ECO:0007669"/>
    <property type="project" value="InterPro"/>
</dbReference>
<dbReference type="PANTHER" id="PTHR12599:SF0">
    <property type="entry name" value="PTERIN-4-ALPHA-CARBINOLAMINE DEHYDRATASE"/>
    <property type="match status" value="1"/>
</dbReference>
<evidence type="ECO:0000313" key="5">
    <source>
        <dbReference type="EMBL" id="SEN32599.1"/>
    </source>
</evidence>
<evidence type="ECO:0000313" key="6">
    <source>
        <dbReference type="Proteomes" id="UP000199585"/>
    </source>
</evidence>
<evidence type="ECO:0000256" key="1">
    <source>
        <dbReference type="ARBA" id="ARBA00001554"/>
    </source>
</evidence>
<sequence>MTKTILTQDQIQPLLDAGWTLTDDGEAVTKTYEFKDFVAAFGWMTQVAIHAQTMDHHPEWSNVYKTVEVALTSHDAGGLTARDAKLAGIMDTLADR</sequence>
<reference evidence="5 6" key="1">
    <citation type="submission" date="2016-10" db="EMBL/GenBank/DDBJ databases">
        <authorList>
            <person name="de Groot N.N."/>
        </authorList>
    </citation>
    <scope>NUCLEOTIDE SEQUENCE [LARGE SCALE GENOMIC DNA]</scope>
    <source>
        <strain evidence="5 6">DSM 16213</strain>
    </source>
</reference>
<name>A0A1H8FLL4_9RHOB</name>
<evidence type="ECO:0000256" key="2">
    <source>
        <dbReference type="ARBA" id="ARBA00006472"/>
    </source>
</evidence>
<keyword evidence="6" id="KW-1185">Reference proteome</keyword>
<dbReference type="GO" id="GO:0008124">
    <property type="term" value="F:4-alpha-hydroxytetrahydrobiopterin dehydratase activity"/>
    <property type="evidence" value="ECO:0007669"/>
    <property type="project" value="UniProtKB-UniRule"/>
</dbReference>
<accession>A0A1H8FLL4</accession>
<dbReference type="Pfam" id="PF01329">
    <property type="entry name" value="Pterin_4a"/>
    <property type="match status" value="1"/>
</dbReference>
<dbReference type="EC" id="4.2.1.96" evidence="4"/>
<comment type="catalytic activity">
    <reaction evidence="1 4">
        <text>(4aS,6R)-4a-hydroxy-L-erythro-5,6,7,8-tetrahydrobiopterin = (6R)-L-erythro-6,7-dihydrobiopterin + H2O</text>
        <dbReference type="Rhea" id="RHEA:11920"/>
        <dbReference type="ChEBI" id="CHEBI:15377"/>
        <dbReference type="ChEBI" id="CHEBI:15642"/>
        <dbReference type="ChEBI" id="CHEBI:43120"/>
        <dbReference type="EC" id="4.2.1.96"/>
    </reaction>
</comment>